<dbReference type="InterPro" id="IPR023293">
    <property type="entry name" value="dGTP_triP_hydro_central_sf"/>
</dbReference>
<dbReference type="SMART" id="SM00471">
    <property type="entry name" value="HDc"/>
    <property type="match status" value="1"/>
</dbReference>
<keyword evidence="1" id="KW-0378">Hydrolase</keyword>
<dbReference type="InterPro" id="IPR026875">
    <property type="entry name" value="PHydrolase_assoc_dom"/>
</dbReference>
<dbReference type="Gene3D" id="1.10.3210.10">
    <property type="entry name" value="Hypothetical protein af1432"/>
    <property type="match status" value="1"/>
</dbReference>
<dbReference type="InterPro" id="IPR006261">
    <property type="entry name" value="dGTPase"/>
</dbReference>
<comment type="caution">
    <text evidence="3">The sequence shown here is derived from an EMBL/GenBank/DDBJ whole genome shotgun (WGS) entry which is preliminary data.</text>
</comment>
<evidence type="ECO:0000313" key="3">
    <source>
        <dbReference type="EMBL" id="MBO8416049.1"/>
    </source>
</evidence>
<dbReference type="CDD" id="cd00077">
    <property type="entry name" value="HDc"/>
    <property type="match status" value="1"/>
</dbReference>
<feature type="domain" description="HD/PDEase" evidence="2">
    <location>
        <begin position="68"/>
        <end position="249"/>
    </location>
</feature>
<gene>
    <name evidence="3" type="primary">dgt</name>
    <name evidence="3" type="ORF">IAB19_06700</name>
</gene>
<sequence length="455" mass="50669">MNDLGARLFCSIRCRKLGPGDQEFEKSLSSLGGDFAFLERDHLKTVLTAPMRRLQQKTQVFPLDVTSSARSRLTHSMETAEYTRLLILYLCRQGSPLAPLQRPLELVSATAALLHDIGNPPFGHFGEAVIRRFLTEICSQYSNALTDGEKLCLRCFNGNAQGLRIVHSIQRLNLCLGQLAAFIKVPATARELQRRGVDPVNAGVFLSEEDLLHTLREYFPEGTRHPLSFVMELSDDLAYSLADLEDGADKGLISEGQAYELFAKLSSILGLDLADFTAGRAAFAADFGRGRSAVFSCAREVIALSYLTEISEYLLSHLDEFLAKGSLDLSGLKAVQAVEALKEFENRAVYNALEVESLELSGEAYLMYLLKSYGRLLALNAREFKALLEGSHHADPYLRRLCHRISRRHLEAYQRSAAQQPGRELYARIRLIVDYISGMTDTYAGSEYRILKGGT</sequence>
<dbReference type="PANTHER" id="PTHR11373:SF32">
    <property type="entry name" value="DEOXYGUANOSINETRIPHOSPHATE TRIPHOSPHOHYDROLASE"/>
    <property type="match status" value="1"/>
</dbReference>
<dbReference type="Gene3D" id="1.10.3550.10">
    <property type="entry name" value="eoxyguanosinetriphosphate triphosphohydrolase domain-like"/>
    <property type="match status" value="1"/>
</dbReference>
<dbReference type="Pfam" id="PF01966">
    <property type="entry name" value="HD"/>
    <property type="match status" value="1"/>
</dbReference>
<organism evidence="3 4">
    <name type="scientific">Candidatus Avisuccinivibrio stercorigallinarum</name>
    <dbReference type="NCBI Taxonomy" id="2840704"/>
    <lineage>
        <taxon>Bacteria</taxon>
        <taxon>Pseudomonadati</taxon>
        <taxon>Pseudomonadota</taxon>
        <taxon>Gammaproteobacteria</taxon>
        <taxon>Aeromonadales</taxon>
        <taxon>Succinivibrionaceae</taxon>
        <taxon>Succinivibrionaceae incertae sedis</taxon>
        <taxon>Candidatus Avisuccinivibrio</taxon>
    </lineage>
</organism>
<proteinExistence type="predicted"/>
<dbReference type="AlphaFoldDB" id="A0A9D9GTK2"/>
<dbReference type="GO" id="GO:0006203">
    <property type="term" value="P:dGTP catabolic process"/>
    <property type="evidence" value="ECO:0007669"/>
    <property type="project" value="TreeGrafter"/>
</dbReference>
<dbReference type="InterPro" id="IPR050135">
    <property type="entry name" value="dGTPase-like"/>
</dbReference>
<accession>A0A9D9GTK2</accession>
<dbReference type="InterPro" id="IPR027432">
    <property type="entry name" value="dGTP_triphosphohydrolase_C"/>
</dbReference>
<name>A0A9D9GTK2_9GAMM</name>
<dbReference type="GO" id="GO:0008832">
    <property type="term" value="F:dGTPase activity"/>
    <property type="evidence" value="ECO:0007669"/>
    <property type="project" value="TreeGrafter"/>
</dbReference>
<dbReference type="PANTHER" id="PTHR11373">
    <property type="entry name" value="DEOXYNUCLEOSIDE TRIPHOSPHATE TRIPHOSPHOHYDROLASE"/>
    <property type="match status" value="1"/>
</dbReference>
<dbReference type="EMBL" id="JADINH010000142">
    <property type="protein sequence ID" value="MBO8416049.1"/>
    <property type="molecule type" value="Genomic_DNA"/>
</dbReference>
<reference evidence="3" key="2">
    <citation type="journal article" date="2021" name="PeerJ">
        <title>Extensive microbial diversity within the chicken gut microbiome revealed by metagenomics and culture.</title>
        <authorList>
            <person name="Gilroy R."/>
            <person name="Ravi A."/>
            <person name="Getino M."/>
            <person name="Pursley I."/>
            <person name="Horton D.L."/>
            <person name="Alikhan N.F."/>
            <person name="Baker D."/>
            <person name="Gharbi K."/>
            <person name="Hall N."/>
            <person name="Watson M."/>
            <person name="Adriaenssens E.M."/>
            <person name="Foster-Nyarko E."/>
            <person name="Jarju S."/>
            <person name="Secka A."/>
            <person name="Antonio M."/>
            <person name="Oren A."/>
            <person name="Chaudhuri R.R."/>
            <person name="La Ragione R."/>
            <person name="Hildebrand F."/>
            <person name="Pallen M.J."/>
        </authorList>
    </citation>
    <scope>NUCLEOTIDE SEQUENCE</scope>
    <source>
        <strain evidence="3">17213</strain>
    </source>
</reference>
<protein>
    <submittedName>
        <fullName evidence="3">DNTP triphosphohydrolase</fullName>
    </submittedName>
</protein>
<dbReference type="Pfam" id="PF13286">
    <property type="entry name" value="HD_assoc"/>
    <property type="match status" value="1"/>
</dbReference>
<reference evidence="3" key="1">
    <citation type="submission" date="2020-10" db="EMBL/GenBank/DDBJ databases">
        <authorList>
            <person name="Gilroy R."/>
        </authorList>
    </citation>
    <scope>NUCLEOTIDE SEQUENCE</scope>
    <source>
        <strain evidence="3">17213</strain>
    </source>
</reference>
<dbReference type="InterPro" id="IPR003607">
    <property type="entry name" value="HD/PDEase_dom"/>
</dbReference>
<dbReference type="InterPro" id="IPR006674">
    <property type="entry name" value="HD_domain"/>
</dbReference>
<dbReference type="NCBIfam" id="TIGR01353">
    <property type="entry name" value="dGTP_triPase"/>
    <property type="match status" value="1"/>
</dbReference>
<evidence type="ECO:0000259" key="2">
    <source>
        <dbReference type="SMART" id="SM00471"/>
    </source>
</evidence>
<dbReference type="Proteomes" id="UP000823631">
    <property type="component" value="Unassembled WGS sequence"/>
</dbReference>
<dbReference type="Gene3D" id="1.10.3410.10">
    <property type="entry name" value="putative deoxyguanosinetriphosphate triphosphohydrolase like domain"/>
    <property type="match status" value="1"/>
</dbReference>
<evidence type="ECO:0000256" key="1">
    <source>
        <dbReference type="ARBA" id="ARBA00022801"/>
    </source>
</evidence>
<evidence type="ECO:0000313" key="4">
    <source>
        <dbReference type="Proteomes" id="UP000823631"/>
    </source>
</evidence>
<dbReference type="SUPFAM" id="SSF109604">
    <property type="entry name" value="HD-domain/PDEase-like"/>
    <property type="match status" value="1"/>
</dbReference>